<dbReference type="Gene3D" id="3.20.20.80">
    <property type="entry name" value="Glycosidases"/>
    <property type="match status" value="1"/>
</dbReference>
<evidence type="ECO:0000256" key="9">
    <source>
        <dbReference type="RuleBase" id="RU361174"/>
    </source>
</evidence>
<name>A0A370HU19_9HYPH</name>
<keyword evidence="5 9" id="KW-0378">Hydrolase</keyword>
<dbReference type="PRINTS" id="PR00134">
    <property type="entry name" value="GLHYDRLASE10"/>
</dbReference>
<accession>A0A370HU19</accession>
<keyword evidence="8 9" id="KW-0624">Polysaccharide degradation</keyword>
<feature type="domain" description="GH10" evidence="10">
    <location>
        <begin position="5"/>
        <end position="332"/>
    </location>
</feature>
<dbReference type="SMART" id="SM00633">
    <property type="entry name" value="Glyco_10"/>
    <property type="match status" value="1"/>
</dbReference>
<keyword evidence="3 11" id="KW-0858">Xylan degradation</keyword>
<dbReference type="PANTHER" id="PTHR31490">
    <property type="entry name" value="GLYCOSYL HYDROLASE"/>
    <property type="match status" value="1"/>
</dbReference>
<evidence type="ECO:0000256" key="7">
    <source>
        <dbReference type="ARBA" id="ARBA00023295"/>
    </source>
</evidence>
<dbReference type="PROSITE" id="PS51760">
    <property type="entry name" value="GH10_2"/>
    <property type="match status" value="1"/>
</dbReference>
<dbReference type="RefSeq" id="WP_114768194.1">
    <property type="nucleotide sequence ID" value="NZ_QQBB01000001.1"/>
</dbReference>
<evidence type="ECO:0000256" key="5">
    <source>
        <dbReference type="ARBA" id="ARBA00022801"/>
    </source>
</evidence>
<dbReference type="AlphaFoldDB" id="A0A370HU19"/>
<evidence type="ECO:0000256" key="6">
    <source>
        <dbReference type="ARBA" id="ARBA00023277"/>
    </source>
</evidence>
<evidence type="ECO:0000256" key="8">
    <source>
        <dbReference type="ARBA" id="ARBA00023326"/>
    </source>
</evidence>
<reference evidence="11 12" key="1">
    <citation type="submission" date="2018-07" db="EMBL/GenBank/DDBJ databases">
        <title>Genomic Encyclopedia of Type Strains, Phase IV (KMG-IV): sequencing the most valuable type-strain genomes for metagenomic binning, comparative biology and taxonomic classification.</title>
        <authorList>
            <person name="Goeker M."/>
        </authorList>
    </citation>
    <scope>NUCLEOTIDE SEQUENCE [LARGE SCALE GENOMIC DNA]</scope>
    <source>
        <strain evidence="11 12">DSM 14364</strain>
    </source>
</reference>
<keyword evidence="6 9" id="KW-0119">Carbohydrate metabolism</keyword>
<dbReference type="EMBL" id="QQBB01000001">
    <property type="protein sequence ID" value="RDI62033.1"/>
    <property type="molecule type" value="Genomic_DNA"/>
</dbReference>
<keyword evidence="12" id="KW-1185">Reference proteome</keyword>
<dbReference type="PANTHER" id="PTHR31490:SF88">
    <property type="entry name" value="BETA-XYLANASE"/>
    <property type="match status" value="1"/>
</dbReference>
<dbReference type="InterPro" id="IPR017853">
    <property type="entry name" value="GH"/>
</dbReference>
<evidence type="ECO:0000313" key="11">
    <source>
        <dbReference type="EMBL" id="RDI62033.1"/>
    </source>
</evidence>
<organism evidence="11 12">
    <name type="scientific">Microvirga subterranea</name>
    <dbReference type="NCBI Taxonomy" id="186651"/>
    <lineage>
        <taxon>Bacteria</taxon>
        <taxon>Pseudomonadati</taxon>
        <taxon>Pseudomonadota</taxon>
        <taxon>Alphaproteobacteria</taxon>
        <taxon>Hyphomicrobiales</taxon>
        <taxon>Methylobacteriaceae</taxon>
        <taxon>Microvirga</taxon>
    </lineage>
</organism>
<sequence length="337" mass="37933">MTSLIHDPASLREAAARHGLLYGAALGTADLDVERLRRIVLRECSLLSPEYEMKWDHIGIRPDYRAGDRLVAFAAEHALAVHGHALWWHGSVPAPLKGASRQAFAAAALRHLTATVRRYTGRMHSWDVVNEPLEEEPGGRPDGLRPTPFLDALGPDYIAVAFRNAVELDPGAVLVLNEMGLEYTSPEADRKRRLMLALLERQLADGTPIHCLGLQSHLDAVDQPRRHPELRAFLREVRQMGLGVMITELDVSDRHCPRDLRRRDAMVADVYRAHVELVLEESRTLAVTTWGLDDGRSWLAEGRPRPDGAAVRPLPFDRALRRKPAWRALKEAFLRFR</sequence>
<dbReference type="InterPro" id="IPR001000">
    <property type="entry name" value="GH10_dom"/>
</dbReference>
<dbReference type="Pfam" id="PF00331">
    <property type="entry name" value="Glyco_hydro_10"/>
    <property type="match status" value="1"/>
</dbReference>
<dbReference type="EC" id="3.2.1.8" evidence="9"/>
<proteinExistence type="inferred from homology"/>
<protein>
    <recommendedName>
        <fullName evidence="9">Beta-xylanase</fullName>
        <ecNumber evidence="9">3.2.1.8</ecNumber>
    </recommendedName>
</protein>
<evidence type="ECO:0000259" key="10">
    <source>
        <dbReference type="PROSITE" id="PS51760"/>
    </source>
</evidence>
<dbReference type="OrthoDB" id="9815836at2"/>
<dbReference type="InterPro" id="IPR044846">
    <property type="entry name" value="GH10"/>
</dbReference>
<dbReference type="Proteomes" id="UP000254925">
    <property type="component" value="Unassembled WGS sequence"/>
</dbReference>
<dbReference type="GO" id="GO:0031176">
    <property type="term" value="F:endo-1,4-beta-xylanase activity"/>
    <property type="evidence" value="ECO:0007669"/>
    <property type="project" value="UniProtKB-EC"/>
</dbReference>
<comment type="caution">
    <text evidence="11">The sequence shown here is derived from an EMBL/GenBank/DDBJ whole genome shotgun (WGS) entry which is preliminary data.</text>
</comment>
<evidence type="ECO:0000256" key="4">
    <source>
        <dbReference type="ARBA" id="ARBA00022729"/>
    </source>
</evidence>
<dbReference type="SUPFAM" id="SSF51445">
    <property type="entry name" value="(Trans)glycosidases"/>
    <property type="match status" value="1"/>
</dbReference>
<keyword evidence="7 9" id="KW-0326">Glycosidase</keyword>
<evidence type="ECO:0000256" key="3">
    <source>
        <dbReference type="ARBA" id="ARBA00022651"/>
    </source>
</evidence>
<evidence type="ECO:0000256" key="1">
    <source>
        <dbReference type="ARBA" id="ARBA00000681"/>
    </source>
</evidence>
<dbReference type="GO" id="GO:0045493">
    <property type="term" value="P:xylan catabolic process"/>
    <property type="evidence" value="ECO:0007669"/>
    <property type="project" value="UniProtKB-KW"/>
</dbReference>
<gene>
    <name evidence="11" type="ORF">DES45_101296</name>
</gene>
<keyword evidence="4" id="KW-0732">Signal</keyword>
<evidence type="ECO:0000256" key="2">
    <source>
        <dbReference type="ARBA" id="ARBA00007495"/>
    </source>
</evidence>
<comment type="similarity">
    <text evidence="2 9">Belongs to the glycosyl hydrolase 10 (cellulase F) family.</text>
</comment>
<evidence type="ECO:0000313" key="12">
    <source>
        <dbReference type="Proteomes" id="UP000254925"/>
    </source>
</evidence>
<comment type="catalytic activity">
    <reaction evidence="1 9">
        <text>Endohydrolysis of (1-&gt;4)-beta-D-xylosidic linkages in xylans.</text>
        <dbReference type="EC" id="3.2.1.8"/>
    </reaction>
</comment>